<keyword evidence="2" id="KW-0479">Metal-binding</keyword>
<comment type="cofactor">
    <cofactor evidence="2">
        <name>Zn(2+)</name>
        <dbReference type="ChEBI" id="CHEBI:29105"/>
    </cofactor>
    <text evidence="2">Binds 1 zinc ion per subunit.</text>
</comment>
<evidence type="ECO:0000256" key="2">
    <source>
        <dbReference type="PIRSR" id="PIRSR634015-3"/>
    </source>
</evidence>
<dbReference type="PANTHER" id="PTHR45726">
    <property type="entry name" value="LEUKOTRIENE A-4 HYDROLASE"/>
    <property type="match status" value="1"/>
</dbReference>
<evidence type="ECO:0000313" key="5">
    <source>
        <dbReference type="EMBL" id="HIU21735.1"/>
    </source>
</evidence>
<dbReference type="CDD" id="cd09604">
    <property type="entry name" value="M1_APN_like"/>
    <property type="match status" value="1"/>
</dbReference>
<dbReference type="Gene3D" id="1.10.390.10">
    <property type="entry name" value="Neutral Protease Domain 2"/>
    <property type="match status" value="1"/>
</dbReference>
<dbReference type="GO" id="GO:0008270">
    <property type="term" value="F:zinc ion binding"/>
    <property type="evidence" value="ECO:0007669"/>
    <property type="project" value="InterPro"/>
</dbReference>
<accession>A0A9D1HV03</accession>
<reference evidence="5" key="1">
    <citation type="submission" date="2020-10" db="EMBL/GenBank/DDBJ databases">
        <authorList>
            <person name="Gilroy R."/>
        </authorList>
    </citation>
    <scope>NUCLEOTIDE SEQUENCE</scope>
    <source>
        <strain evidence="5">1063</strain>
    </source>
</reference>
<gene>
    <name evidence="5" type="ORF">IAD51_05855</name>
</gene>
<dbReference type="PANTHER" id="PTHR45726:SF3">
    <property type="entry name" value="LEUKOTRIENE A-4 HYDROLASE"/>
    <property type="match status" value="1"/>
</dbReference>
<evidence type="ECO:0000313" key="6">
    <source>
        <dbReference type="Proteomes" id="UP000824088"/>
    </source>
</evidence>
<feature type="binding site" evidence="2">
    <location>
        <position position="343"/>
    </location>
    <ligand>
        <name>Zn(2+)</name>
        <dbReference type="ChEBI" id="CHEBI:29105"/>
        <note>catalytic</note>
    </ligand>
</feature>
<feature type="active site" description="Proton donor" evidence="1">
    <location>
        <position position="431"/>
    </location>
</feature>
<dbReference type="SUPFAM" id="SSF55486">
    <property type="entry name" value="Metalloproteases ('zincins'), catalytic domain"/>
    <property type="match status" value="1"/>
</dbReference>
<evidence type="ECO:0000256" key="1">
    <source>
        <dbReference type="PIRSR" id="PIRSR634015-1"/>
    </source>
</evidence>
<feature type="chain" id="PRO_5038952398" evidence="3">
    <location>
        <begin position="29"/>
        <end position="497"/>
    </location>
</feature>
<dbReference type="AlphaFoldDB" id="A0A9D1HV03"/>
<dbReference type="Proteomes" id="UP000824088">
    <property type="component" value="Unassembled WGS sequence"/>
</dbReference>
<sequence>MKTARKKSFFFLVAAGLAALCLALLLVACDKAELPSPSSPVPVYDIDLTYDGGVTAQLKEEILFTNNTDDTLTDISLHLYPNAFAEGASSPPYFAADRDKFFYDGESFGKIEILSVELNRKTSEYEICGTDNTILRIPYAPEASETVTLSVTAALTLPKCNARFGVTESTVNFTGFYPVLCHYENGTPRTDGYTAAGDPFFSDISSFYVTADVPEEFVAASSGEVTESSVTDGTKRMEITAENVRDFALVLSEDFEVHTGSAALPSGDVRVNCFCLSDNDAEDTLALAADALRVFSDAFGEYPYSAFTVVQAPMGAGGMEFGTLVTVDPSVADRTEYERTVVHETAHQWWFGLVGSDQLNSPWLDEGLTEFSTAYYFRRTGDNTSYGELVSSAAAYYAVYERMPSEIGFDSAMNRHLSSYLTNGEYVAVTYCKGLLLFDTLLTLAGEDTMLRALAEYCSSNAYSVASQADLSAAFERAGFAAAGIIDSFTSGTVVLS</sequence>
<keyword evidence="2" id="KW-0862">Zinc</keyword>
<dbReference type="InterPro" id="IPR034015">
    <property type="entry name" value="M1_LTA4H"/>
</dbReference>
<dbReference type="InterPro" id="IPR027268">
    <property type="entry name" value="Peptidase_M4/M1_CTD_sf"/>
</dbReference>
<dbReference type="EMBL" id="DVMN01000105">
    <property type="protein sequence ID" value="HIU21735.1"/>
    <property type="molecule type" value="Genomic_DNA"/>
</dbReference>
<comment type="caution">
    <text evidence="5">The sequence shown here is derived from an EMBL/GenBank/DDBJ whole genome shotgun (WGS) entry which is preliminary data.</text>
</comment>
<organism evidence="5 6">
    <name type="scientific">Candidatus Limadaptatus stercorigallinarum</name>
    <dbReference type="NCBI Taxonomy" id="2840845"/>
    <lineage>
        <taxon>Bacteria</taxon>
        <taxon>Bacillati</taxon>
        <taxon>Bacillota</taxon>
        <taxon>Clostridia</taxon>
        <taxon>Eubacteriales</taxon>
        <taxon>Candidatus Limadaptatus</taxon>
    </lineage>
</organism>
<protein>
    <submittedName>
        <fullName evidence="5">M1 family metallopeptidase</fullName>
    </submittedName>
</protein>
<feature type="binding site" evidence="2">
    <location>
        <position position="366"/>
    </location>
    <ligand>
        <name>Zn(2+)</name>
        <dbReference type="ChEBI" id="CHEBI:29105"/>
        <note>catalytic</note>
    </ligand>
</feature>
<reference evidence="5" key="2">
    <citation type="journal article" date="2021" name="PeerJ">
        <title>Extensive microbial diversity within the chicken gut microbiome revealed by metagenomics and culture.</title>
        <authorList>
            <person name="Gilroy R."/>
            <person name="Ravi A."/>
            <person name="Getino M."/>
            <person name="Pursley I."/>
            <person name="Horton D.L."/>
            <person name="Alikhan N.F."/>
            <person name="Baker D."/>
            <person name="Gharbi K."/>
            <person name="Hall N."/>
            <person name="Watson M."/>
            <person name="Adriaenssens E.M."/>
            <person name="Foster-Nyarko E."/>
            <person name="Jarju S."/>
            <person name="Secka A."/>
            <person name="Antonio M."/>
            <person name="Oren A."/>
            <person name="Chaudhuri R.R."/>
            <person name="La Ragione R."/>
            <person name="Hildebrand F."/>
            <person name="Pallen M.J."/>
        </authorList>
    </citation>
    <scope>NUCLEOTIDE SEQUENCE</scope>
    <source>
        <strain evidence="5">1063</strain>
    </source>
</reference>
<dbReference type="Pfam" id="PF01433">
    <property type="entry name" value="Peptidase_M1"/>
    <property type="match status" value="1"/>
</dbReference>
<name>A0A9D1HV03_9FIRM</name>
<feature type="binding site" evidence="2">
    <location>
        <position position="347"/>
    </location>
    <ligand>
        <name>Zn(2+)</name>
        <dbReference type="ChEBI" id="CHEBI:29105"/>
        <note>catalytic</note>
    </ligand>
</feature>
<dbReference type="PROSITE" id="PS51257">
    <property type="entry name" value="PROKAR_LIPOPROTEIN"/>
    <property type="match status" value="1"/>
</dbReference>
<proteinExistence type="predicted"/>
<dbReference type="GO" id="GO:0008237">
    <property type="term" value="F:metallopeptidase activity"/>
    <property type="evidence" value="ECO:0007669"/>
    <property type="project" value="InterPro"/>
</dbReference>
<evidence type="ECO:0000256" key="3">
    <source>
        <dbReference type="SAM" id="SignalP"/>
    </source>
</evidence>
<feature type="signal peptide" evidence="3">
    <location>
        <begin position="1"/>
        <end position="28"/>
    </location>
</feature>
<evidence type="ECO:0000259" key="4">
    <source>
        <dbReference type="Pfam" id="PF01433"/>
    </source>
</evidence>
<dbReference type="InterPro" id="IPR014782">
    <property type="entry name" value="Peptidase_M1_dom"/>
</dbReference>
<feature type="active site" description="Proton acceptor" evidence="1">
    <location>
        <position position="344"/>
    </location>
</feature>
<keyword evidence="3" id="KW-0732">Signal</keyword>
<feature type="domain" description="Peptidase M1 membrane alanine aminopeptidase" evidence="4">
    <location>
        <begin position="288"/>
        <end position="478"/>
    </location>
</feature>